<dbReference type="SUPFAM" id="SSF46689">
    <property type="entry name" value="Homeodomain-like"/>
    <property type="match status" value="1"/>
</dbReference>
<evidence type="ECO:0000313" key="6">
    <source>
        <dbReference type="EMBL" id="BBZ79085.1"/>
    </source>
</evidence>
<keyword evidence="7" id="KW-1185">Reference proteome</keyword>
<keyword evidence="3" id="KW-0804">Transcription</keyword>
<dbReference type="InterPro" id="IPR009057">
    <property type="entry name" value="Homeodomain-like_sf"/>
</dbReference>
<keyword evidence="2 4" id="KW-0238">DNA-binding</keyword>
<keyword evidence="1" id="KW-0805">Transcription regulation</keyword>
<accession>A0A6N4WE61</accession>
<organism evidence="6 7">
    <name type="scientific">Mycolicibacterium anyangense</name>
    <dbReference type="NCBI Taxonomy" id="1431246"/>
    <lineage>
        <taxon>Bacteria</taxon>
        <taxon>Bacillati</taxon>
        <taxon>Actinomycetota</taxon>
        <taxon>Actinomycetes</taxon>
        <taxon>Mycobacteriales</taxon>
        <taxon>Mycobacteriaceae</taxon>
        <taxon>Mycolicibacterium</taxon>
    </lineage>
</organism>
<dbReference type="Gene3D" id="1.10.10.60">
    <property type="entry name" value="Homeodomain-like"/>
    <property type="match status" value="1"/>
</dbReference>
<evidence type="ECO:0000256" key="2">
    <source>
        <dbReference type="ARBA" id="ARBA00023125"/>
    </source>
</evidence>
<feature type="domain" description="HTH tetR-type" evidence="5">
    <location>
        <begin position="16"/>
        <end position="76"/>
    </location>
</feature>
<dbReference type="InterPro" id="IPR041347">
    <property type="entry name" value="MftR_C"/>
</dbReference>
<dbReference type="AlphaFoldDB" id="A0A6N4WE61"/>
<feature type="DNA-binding region" description="H-T-H motif" evidence="4">
    <location>
        <begin position="39"/>
        <end position="58"/>
    </location>
</feature>
<evidence type="ECO:0000256" key="1">
    <source>
        <dbReference type="ARBA" id="ARBA00023015"/>
    </source>
</evidence>
<proteinExistence type="predicted"/>
<dbReference type="Pfam" id="PF17754">
    <property type="entry name" value="TetR_C_14"/>
    <property type="match status" value="1"/>
</dbReference>
<dbReference type="PANTHER" id="PTHR30055:SF234">
    <property type="entry name" value="HTH-TYPE TRANSCRIPTIONAL REGULATOR BETI"/>
    <property type="match status" value="1"/>
</dbReference>
<dbReference type="GO" id="GO:0003700">
    <property type="term" value="F:DNA-binding transcription factor activity"/>
    <property type="evidence" value="ECO:0007669"/>
    <property type="project" value="TreeGrafter"/>
</dbReference>
<dbReference type="EMBL" id="AP022620">
    <property type="protein sequence ID" value="BBZ79085.1"/>
    <property type="molecule type" value="Genomic_DNA"/>
</dbReference>
<evidence type="ECO:0000256" key="3">
    <source>
        <dbReference type="ARBA" id="ARBA00023163"/>
    </source>
</evidence>
<dbReference type="RefSeq" id="WP_163806131.1">
    <property type="nucleotide sequence ID" value="NZ_AP022620.1"/>
</dbReference>
<evidence type="ECO:0000256" key="4">
    <source>
        <dbReference type="PROSITE-ProRule" id="PRU00335"/>
    </source>
</evidence>
<gene>
    <name evidence="6" type="ORF">MANY_44220</name>
</gene>
<dbReference type="InterPro" id="IPR001647">
    <property type="entry name" value="HTH_TetR"/>
</dbReference>
<sequence>MSEAMRFPSLRERKKARTRETIRREAFRLFDERGYAETTVEHIAQAADISASTFFRYFPSKESVLLADDLSQVMLESLATQNLEMTPIAAFRQAVHDAYERMSADEWDTEKTRQRLIYSLPELQPALREEFNTLVQGVSEAMGRRLHRAPHELEIRTFAGAVVGAVVALGNRGPFSLDNVDQALSVLESGLRLD</sequence>
<evidence type="ECO:0000313" key="7">
    <source>
        <dbReference type="Proteomes" id="UP000467249"/>
    </source>
</evidence>
<dbReference type="Gene3D" id="1.10.357.10">
    <property type="entry name" value="Tetracycline Repressor, domain 2"/>
    <property type="match status" value="1"/>
</dbReference>
<name>A0A6N4WE61_9MYCO</name>
<dbReference type="Proteomes" id="UP000467249">
    <property type="component" value="Chromosome"/>
</dbReference>
<reference evidence="6 7" key="1">
    <citation type="journal article" date="2019" name="Emerg. Microbes Infect.">
        <title>Comprehensive subspecies identification of 175 nontuberculous mycobacteria species based on 7547 genomic profiles.</title>
        <authorList>
            <person name="Matsumoto Y."/>
            <person name="Kinjo T."/>
            <person name="Motooka D."/>
            <person name="Nabeya D."/>
            <person name="Jung N."/>
            <person name="Uechi K."/>
            <person name="Horii T."/>
            <person name="Iida T."/>
            <person name="Fujita J."/>
            <person name="Nakamura S."/>
        </authorList>
    </citation>
    <scope>NUCLEOTIDE SEQUENCE [LARGE SCALE GENOMIC DNA]</scope>
    <source>
        <strain evidence="6 7">JCM 30275</strain>
    </source>
</reference>
<evidence type="ECO:0000259" key="5">
    <source>
        <dbReference type="PROSITE" id="PS50977"/>
    </source>
</evidence>
<dbReference type="InterPro" id="IPR050109">
    <property type="entry name" value="HTH-type_TetR-like_transc_reg"/>
</dbReference>
<dbReference type="PROSITE" id="PS50977">
    <property type="entry name" value="HTH_TETR_2"/>
    <property type="match status" value="1"/>
</dbReference>
<dbReference type="KEGG" id="many:MANY_44220"/>
<dbReference type="GO" id="GO:0000976">
    <property type="term" value="F:transcription cis-regulatory region binding"/>
    <property type="evidence" value="ECO:0007669"/>
    <property type="project" value="TreeGrafter"/>
</dbReference>
<dbReference type="PANTHER" id="PTHR30055">
    <property type="entry name" value="HTH-TYPE TRANSCRIPTIONAL REGULATOR RUTR"/>
    <property type="match status" value="1"/>
</dbReference>
<dbReference type="PRINTS" id="PR00455">
    <property type="entry name" value="HTHTETR"/>
</dbReference>
<dbReference type="Pfam" id="PF00440">
    <property type="entry name" value="TetR_N"/>
    <property type="match status" value="1"/>
</dbReference>
<protein>
    <submittedName>
        <fullName evidence="6">TetR family transcriptional regulator</fullName>
    </submittedName>
</protein>